<feature type="transmembrane region" description="Helical" evidence="7">
    <location>
        <begin position="374"/>
        <end position="396"/>
    </location>
</feature>
<reference evidence="10" key="1">
    <citation type="submission" date="2016-04" db="UniProtKB">
        <authorList>
            <consortium name="WormBaseParasite"/>
        </authorList>
    </citation>
    <scope>IDENTIFICATION</scope>
</reference>
<evidence type="ECO:0000313" key="9">
    <source>
        <dbReference type="Proteomes" id="UP000046393"/>
    </source>
</evidence>
<feature type="transmembrane region" description="Helical" evidence="7">
    <location>
        <begin position="1033"/>
        <end position="1051"/>
    </location>
</feature>
<dbReference type="GO" id="GO:0005524">
    <property type="term" value="F:ATP binding"/>
    <property type="evidence" value="ECO:0007669"/>
    <property type="project" value="UniProtKB-KW"/>
</dbReference>
<feature type="transmembrane region" description="Helical" evidence="7">
    <location>
        <begin position="892"/>
        <end position="921"/>
    </location>
</feature>
<dbReference type="InterPro" id="IPR017871">
    <property type="entry name" value="ABC_transporter-like_CS"/>
</dbReference>
<dbReference type="GO" id="GO:0016887">
    <property type="term" value="F:ATP hydrolysis activity"/>
    <property type="evidence" value="ECO:0007669"/>
    <property type="project" value="InterPro"/>
</dbReference>
<evidence type="ECO:0000256" key="7">
    <source>
        <dbReference type="SAM" id="Phobius"/>
    </source>
</evidence>
<dbReference type="GO" id="GO:0016020">
    <property type="term" value="C:membrane"/>
    <property type="evidence" value="ECO:0007669"/>
    <property type="project" value="UniProtKB-SubCell"/>
</dbReference>
<dbReference type="InterPro" id="IPR013525">
    <property type="entry name" value="ABC2_TM"/>
</dbReference>
<sequence>MISTYQQLRWLLWKSLMIRKRQKVMLFLEIIVPIILFVVLVLVRTRNFYESHPVCHYDAKALPTAGVLPFAQSFLCSILNTCQQSPSTGDETAFINAIPSKQSIQLFLVLEIIFCFEAFQSSEETAAKQAMDAYAAFEEDTANLYNFLRQQTPTLISPNNQSCGSIPIHLNSNCSFMNQPLLQQLKPVLTGYILISPDAPVIRQLVDKVIVSCGYTSLNIIYPDALLVNIKRYTLQISSCITLDRFVIVKNEETMENLSLCLMAQQQYFTGLHFLNITGNETVLPKMVGYKIRHPPELVDSTSGIQMDSWRRYSSRDDVLVDIKYLTYGFSFVQDLVDKALVETISGSTVFTGLYAQQEPFKCNIRDTFQVLDFLPIFVVLSWMIPSAMLVKNIVFEKEIRLKEMMRIMGLGDTVHWVAWGGQSIIINVLSCIIIAYGKILPNTDFTLLLVFFLLFALCCTTQSIFFSVLFSKASIATAVSVLLFFLLFFPYEISWKHASPAFIKLMVGKIVRFYESQVTALLGHNGAGKTTALSILTGIFSPTSGTAYVYGRDIRYEMPSIRQSLGLCPQHNILFPNLNVYEQLKFYGALKGIEKSELDKAVAEMIDDIGLKDKQNELISTLSGGMKRKLCIGIAFMGKSKLVVLDEPTAGIDAHARRSIWQVIEKYKPGRTLILSTHHMDEADALANPIGSSLFLKRRFGDGIRLNILRSNPLAGIFIRYIKYVIIKSAQPPMELITGIYGNWTFSYFRHYFKYALFNACSYSCGCKMSSWNCTIEDDFFDDYRNVWFNNKLWASLPLLTNAYSNAVLRSLIDFDDPNDYGIVTYSHPMNETIESVADTSGAMQLIAFRILLAMLALSVIVASFSMSLVEDRVSYSKHLQLMSGVSSCIYWLHVTIFFYSFQAVYILCAILIIIIYYIMQVDSVYIGRYAFRNVNEKGLLAYLLHGITFTLFLTLYIYCFVVFFCHWFSNNFSGVILFLMHNPVRCIVLQDVGLQNAYLACGVIFMILPQYNVGMSLYRINFAYTLFEQGSAYLIYFACFFNFRLFLYFRKRELRRTEQLMNSFKINTCETLEEDVLHEQEKVDNIVNSRTVDEYGLVVKSLAKTYNRKTLAVNNVSFTVEKGECFGLLGINGAGKTTTFSMLTGQLSIGSGNYVTGSLSCTNNNFRNIGYCPQFDALILKMTAAEHLKFYALLRGLSAPSIKEAVEWGLNEMQLQKYRNKISSHYSGGTKRKLSAAIALIGDPQLIMMDEPSAGMDPASQQFMWNLILQLRKTKRTVVITSHSMDECEKLCTKVAIMIRGQFHCIGPIQYLKQTY</sequence>
<feature type="transmembrane region" description="Helical" evidence="7">
    <location>
        <begin position="848"/>
        <end position="871"/>
    </location>
</feature>
<keyword evidence="2 7" id="KW-0812">Transmembrane</keyword>
<accession>A0A158R5Z6</accession>
<dbReference type="Pfam" id="PF00005">
    <property type="entry name" value="ABC_tran"/>
    <property type="match status" value="2"/>
</dbReference>
<organism evidence="9 10">
    <name type="scientific">Syphacia muris</name>
    <dbReference type="NCBI Taxonomy" id="451379"/>
    <lineage>
        <taxon>Eukaryota</taxon>
        <taxon>Metazoa</taxon>
        <taxon>Ecdysozoa</taxon>
        <taxon>Nematoda</taxon>
        <taxon>Chromadorea</taxon>
        <taxon>Rhabditida</taxon>
        <taxon>Spirurina</taxon>
        <taxon>Oxyuridomorpha</taxon>
        <taxon>Oxyuroidea</taxon>
        <taxon>Oxyuridae</taxon>
        <taxon>Syphacia</taxon>
    </lineage>
</organism>
<evidence type="ECO:0000256" key="6">
    <source>
        <dbReference type="ARBA" id="ARBA00023136"/>
    </source>
</evidence>
<evidence type="ECO:0000259" key="8">
    <source>
        <dbReference type="PROSITE" id="PS50893"/>
    </source>
</evidence>
<comment type="subcellular location">
    <subcellularLocation>
        <location evidence="1">Membrane</location>
        <topology evidence="1">Multi-pass membrane protein</topology>
    </subcellularLocation>
</comment>
<feature type="domain" description="ABC transporter" evidence="8">
    <location>
        <begin position="1099"/>
        <end position="1318"/>
    </location>
</feature>
<feature type="domain" description="ABC transporter" evidence="8">
    <location>
        <begin position="490"/>
        <end position="720"/>
    </location>
</feature>
<dbReference type="SUPFAM" id="SSF52540">
    <property type="entry name" value="P-loop containing nucleoside triphosphate hydrolases"/>
    <property type="match status" value="2"/>
</dbReference>
<dbReference type="Proteomes" id="UP000046393">
    <property type="component" value="Unplaced"/>
</dbReference>
<feature type="transmembrane region" description="Helical" evidence="7">
    <location>
        <begin position="988"/>
        <end position="1013"/>
    </location>
</feature>
<evidence type="ECO:0000256" key="3">
    <source>
        <dbReference type="ARBA" id="ARBA00022741"/>
    </source>
</evidence>
<dbReference type="InterPro" id="IPR003439">
    <property type="entry name" value="ABC_transporter-like_ATP-bd"/>
</dbReference>
<protein>
    <submittedName>
        <fullName evidence="10">ABC transporter domain-containing protein</fullName>
    </submittedName>
</protein>
<keyword evidence="9" id="KW-1185">Reference proteome</keyword>
<dbReference type="SMART" id="SM00382">
    <property type="entry name" value="AAA"/>
    <property type="match status" value="2"/>
</dbReference>
<dbReference type="STRING" id="451379.A0A158R5Z6"/>
<dbReference type="Pfam" id="PF12698">
    <property type="entry name" value="ABC2_membrane_3"/>
    <property type="match status" value="2"/>
</dbReference>
<dbReference type="GO" id="GO:0140359">
    <property type="term" value="F:ABC-type transporter activity"/>
    <property type="evidence" value="ECO:0007669"/>
    <property type="project" value="InterPro"/>
</dbReference>
<proteinExistence type="predicted"/>
<dbReference type="PANTHER" id="PTHR19229:SF250">
    <property type="entry name" value="ABC TRANSPORTER DOMAIN-CONTAINING PROTEIN-RELATED"/>
    <property type="match status" value="1"/>
</dbReference>
<dbReference type="WBParaSite" id="SMUV_0000881901-mRNA-1">
    <property type="protein sequence ID" value="SMUV_0000881901-mRNA-1"/>
    <property type="gene ID" value="SMUV_0000881901"/>
</dbReference>
<keyword evidence="6 7" id="KW-0472">Membrane</keyword>
<evidence type="ECO:0000256" key="4">
    <source>
        <dbReference type="ARBA" id="ARBA00022840"/>
    </source>
</evidence>
<dbReference type="InterPro" id="IPR026082">
    <property type="entry name" value="ABCA"/>
</dbReference>
<evidence type="ECO:0000256" key="1">
    <source>
        <dbReference type="ARBA" id="ARBA00004141"/>
    </source>
</evidence>
<dbReference type="InterPro" id="IPR003593">
    <property type="entry name" value="AAA+_ATPase"/>
</dbReference>
<dbReference type="PANTHER" id="PTHR19229">
    <property type="entry name" value="ATP-BINDING CASSETTE TRANSPORTER SUBFAMILY A ABCA"/>
    <property type="match status" value="1"/>
</dbReference>
<dbReference type="GO" id="GO:0005319">
    <property type="term" value="F:lipid transporter activity"/>
    <property type="evidence" value="ECO:0007669"/>
    <property type="project" value="TreeGrafter"/>
</dbReference>
<evidence type="ECO:0000256" key="5">
    <source>
        <dbReference type="ARBA" id="ARBA00022989"/>
    </source>
</evidence>
<dbReference type="PROSITE" id="PS50893">
    <property type="entry name" value="ABC_TRANSPORTER_2"/>
    <property type="match status" value="2"/>
</dbReference>
<dbReference type="PROSITE" id="PS00211">
    <property type="entry name" value="ABC_TRANSPORTER_1"/>
    <property type="match status" value="1"/>
</dbReference>
<keyword evidence="4" id="KW-0067">ATP-binding</keyword>
<dbReference type="FunFam" id="3.40.50.300:FF:002470">
    <property type="entry name" value="ABC transporter, putative"/>
    <property type="match status" value="1"/>
</dbReference>
<feature type="transmembrane region" description="Helical" evidence="7">
    <location>
        <begin position="941"/>
        <end position="967"/>
    </location>
</feature>
<feature type="transmembrane region" description="Helical" evidence="7">
    <location>
        <begin position="474"/>
        <end position="492"/>
    </location>
</feature>
<dbReference type="CDD" id="cd03263">
    <property type="entry name" value="ABC_subfamily_A"/>
    <property type="match status" value="2"/>
</dbReference>
<dbReference type="Gene3D" id="3.40.50.300">
    <property type="entry name" value="P-loop containing nucleotide triphosphate hydrolases"/>
    <property type="match status" value="2"/>
</dbReference>
<feature type="transmembrane region" description="Helical" evidence="7">
    <location>
        <begin position="417"/>
        <end position="440"/>
    </location>
</feature>
<feature type="transmembrane region" description="Helical" evidence="7">
    <location>
        <begin position="24"/>
        <end position="43"/>
    </location>
</feature>
<keyword evidence="5 7" id="KW-1133">Transmembrane helix</keyword>
<evidence type="ECO:0000256" key="2">
    <source>
        <dbReference type="ARBA" id="ARBA00022692"/>
    </source>
</evidence>
<feature type="transmembrane region" description="Helical" evidence="7">
    <location>
        <begin position="446"/>
        <end position="467"/>
    </location>
</feature>
<dbReference type="InterPro" id="IPR027417">
    <property type="entry name" value="P-loop_NTPase"/>
</dbReference>
<evidence type="ECO:0000313" key="10">
    <source>
        <dbReference type="WBParaSite" id="SMUV_0000881901-mRNA-1"/>
    </source>
</evidence>
<keyword evidence="3" id="KW-0547">Nucleotide-binding</keyword>
<name>A0A158R5Z6_9BILA</name>